<evidence type="ECO:0000256" key="4">
    <source>
        <dbReference type="ARBA" id="ARBA00023024"/>
    </source>
</evidence>
<keyword evidence="7" id="KW-0624">Polysaccharide degradation</keyword>
<dbReference type="InterPro" id="IPR001579">
    <property type="entry name" value="Glyco_hydro_18_chit_AS"/>
</dbReference>
<feature type="chain" id="PRO_5007880558" description="chitinase" evidence="10">
    <location>
        <begin position="25"/>
        <end position="331"/>
    </location>
</feature>
<dbReference type="GO" id="GO:0000272">
    <property type="term" value="P:polysaccharide catabolic process"/>
    <property type="evidence" value="ECO:0007669"/>
    <property type="project" value="UniProtKB-KW"/>
</dbReference>
<comment type="catalytic activity">
    <reaction evidence="1">
        <text>Random endo-hydrolysis of N-acetyl-beta-D-glucosaminide (1-&gt;4)-beta-linkages in chitin and chitodextrins.</text>
        <dbReference type="EC" id="3.2.1.14"/>
    </reaction>
</comment>
<evidence type="ECO:0000259" key="11">
    <source>
        <dbReference type="PROSITE" id="PS51910"/>
    </source>
</evidence>
<keyword evidence="4" id="KW-0146">Chitin degradation</keyword>
<evidence type="ECO:0000256" key="6">
    <source>
        <dbReference type="ARBA" id="ARBA00023295"/>
    </source>
</evidence>
<dbReference type="Pfam" id="PF00704">
    <property type="entry name" value="Glyco_hydro_18"/>
    <property type="match status" value="1"/>
</dbReference>
<dbReference type="Proteomes" id="UP000076532">
    <property type="component" value="Unassembled WGS sequence"/>
</dbReference>
<evidence type="ECO:0000256" key="1">
    <source>
        <dbReference type="ARBA" id="ARBA00000822"/>
    </source>
</evidence>
<dbReference type="InterPro" id="IPR017853">
    <property type="entry name" value="GH"/>
</dbReference>
<feature type="domain" description="GH18" evidence="11">
    <location>
        <begin position="45"/>
        <end position="331"/>
    </location>
</feature>
<evidence type="ECO:0000256" key="10">
    <source>
        <dbReference type="SAM" id="SignalP"/>
    </source>
</evidence>
<evidence type="ECO:0000256" key="8">
    <source>
        <dbReference type="RuleBase" id="RU000489"/>
    </source>
</evidence>
<dbReference type="InterPro" id="IPR001223">
    <property type="entry name" value="Glyco_hydro18_cat"/>
</dbReference>
<organism evidence="12 13">
    <name type="scientific">Athelia psychrophila</name>
    <dbReference type="NCBI Taxonomy" id="1759441"/>
    <lineage>
        <taxon>Eukaryota</taxon>
        <taxon>Fungi</taxon>
        <taxon>Dikarya</taxon>
        <taxon>Basidiomycota</taxon>
        <taxon>Agaricomycotina</taxon>
        <taxon>Agaricomycetes</taxon>
        <taxon>Agaricomycetidae</taxon>
        <taxon>Atheliales</taxon>
        <taxon>Atheliaceae</taxon>
        <taxon>Athelia</taxon>
    </lineage>
</organism>
<dbReference type="GO" id="GO:0008843">
    <property type="term" value="F:endochitinase activity"/>
    <property type="evidence" value="ECO:0007669"/>
    <property type="project" value="UniProtKB-EC"/>
</dbReference>
<proteinExistence type="inferred from homology"/>
<reference evidence="12 13" key="1">
    <citation type="journal article" date="2016" name="Mol. Biol. Evol.">
        <title>Comparative Genomics of Early-Diverging Mushroom-Forming Fungi Provides Insights into the Origins of Lignocellulose Decay Capabilities.</title>
        <authorList>
            <person name="Nagy L.G."/>
            <person name="Riley R."/>
            <person name="Tritt A."/>
            <person name="Adam C."/>
            <person name="Daum C."/>
            <person name="Floudas D."/>
            <person name="Sun H."/>
            <person name="Yadav J.S."/>
            <person name="Pangilinan J."/>
            <person name="Larsson K.H."/>
            <person name="Matsuura K."/>
            <person name="Barry K."/>
            <person name="Labutti K."/>
            <person name="Kuo R."/>
            <person name="Ohm R.A."/>
            <person name="Bhattacharya S.S."/>
            <person name="Shirouzu T."/>
            <person name="Yoshinaga Y."/>
            <person name="Martin F.M."/>
            <person name="Grigoriev I.V."/>
            <person name="Hibbett D.S."/>
        </authorList>
    </citation>
    <scope>NUCLEOTIDE SEQUENCE [LARGE SCALE GENOMIC DNA]</scope>
    <source>
        <strain evidence="12 13">CBS 109695</strain>
    </source>
</reference>
<dbReference type="EMBL" id="KV417489">
    <property type="protein sequence ID" value="KZP31615.1"/>
    <property type="molecule type" value="Genomic_DNA"/>
</dbReference>
<evidence type="ECO:0000313" key="12">
    <source>
        <dbReference type="EMBL" id="KZP31615.1"/>
    </source>
</evidence>
<dbReference type="PANTHER" id="PTHR45708:SF49">
    <property type="entry name" value="ENDOCHITINASE"/>
    <property type="match status" value="1"/>
</dbReference>
<evidence type="ECO:0000313" key="13">
    <source>
        <dbReference type="Proteomes" id="UP000076532"/>
    </source>
</evidence>
<evidence type="ECO:0000256" key="7">
    <source>
        <dbReference type="ARBA" id="ARBA00023326"/>
    </source>
</evidence>
<dbReference type="PANTHER" id="PTHR45708">
    <property type="entry name" value="ENDOCHITINASE"/>
    <property type="match status" value="1"/>
</dbReference>
<dbReference type="PROSITE" id="PS01095">
    <property type="entry name" value="GH18_1"/>
    <property type="match status" value="1"/>
</dbReference>
<dbReference type="InterPro" id="IPR050542">
    <property type="entry name" value="Glycosyl_Hydrlase18_Chitinase"/>
</dbReference>
<dbReference type="PROSITE" id="PS51910">
    <property type="entry name" value="GH18_2"/>
    <property type="match status" value="1"/>
</dbReference>
<accession>A0A166UEG1</accession>
<evidence type="ECO:0000256" key="9">
    <source>
        <dbReference type="RuleBase" id="RU004453"/>
    </source>
</evidence>
<dbReference type="OrthoDB" id="3012298at2759"/>
<gene>
    <name evidence="12" type="ORF">FIBSPDRAFT_1037567</name>
</gene>
<keyword evidence="10" id="KW-0732">Signal</keyword>
<sequence length="331" mass="34264">MVAFTFSYIAAAIATVACLSSALAAPVIDAREKAAANTQISSPAPHFVIYSDSLQTGTTPDVSEVAGYNVFALSFYLSTGATDQAAGWAALTAAQRSSVLSTYHAAGINVIVAAFAIVADPTTTANTLAAWVKQYGLDGVDVDYEDEAAFNGGTGSGENWLITFITALRAALPEGQYIITAAPLAPWFEPNGRWGGGGYLKVDSTVGSMIDWYNVQFYNQGTTEYTTCTGLLTQSSTAWPQTSLFEIAASGVSKDKLVIGKPATTADAGSGYIDSTTLAGCVKTAVADGWNGGVMVWQFPNAAASWISTVRGSTFPESAASTLNITGGSSP</sequence>
<dbReference type="Gene3D" id="3.20.20.80">
    <property type="entry name" value="Glycosidases"/>
    <property type="match status" value="1"/>
</dbReference>
<keyword evidence="13" id="KW-1185">Reference proteome</keyword>
<dbReference type="STRING" id="436010.A0A166UEG1"/>
<dbReference type="EC" id="3.2.1.14" evidence="2"/>
<protein>
    <recommendedName>
        <fullName evidence="2">chitinase</fullName>
        <ecNumber evidence="2">3.2.1.14</ecNumber>
    </recommendedName>
</protein>
<feature type="signal peptide" evidence="10">
    <location>
        <begin position="1"/>
        <end position="24"/>
    </location>
</feature>
<dbReference type="AlphaFoldDB" id="A0A166UEG1"/>
<keyword evidence="6 8" id="KW-0326">Glycosidase</keyword>
<evidence type="ECO:0000256" key="2">
    <source>
        <dbReference type="ARBA" id="ARBA00012729"/>
    </source>
</evidence>
<name>A0A166UEG1_9AGAM</name>
<keyword evidence="5" id="KW-0119">Carbohydrate metabolism</keyword>
<evidence type="ECO:0000256" key="3">
    <source>
        <dbReference type="ARBA" id="ARBA00022801"/>
    </source>
</evidence>
<keyword evidence="3 8" id="KW-0378">Hydrolase</keyword>
<evidence type="ECO:0000256" key="5">
    <source>
        <dbReference type="ARBA" id="ARBA00023277"/>
    </source>
</evidence>
<dbReference type="SUPFAM" id="SSF51445">
    <property type="entry name" value="(Trans)glycosidases"/>
    <property type="match status" value="1"/>
</dbReference>
<comment type="similarity">
    <text evidence="9">Belongs to the glycosyl hydrolase 18 family.</text>
</comment>
<dbReference type="GO" id="GO:0006032">
    <property type="term" value="P:chitin catabolic process"/>
    <property type="evidence" value="ECO:0007669"/>
    <property type="project" value="UniProtKB-KW"/>
</dbReference>